<name>A0A9D2L1B9_9FIRM</name>
<organism evidence="2 3">
    <name type="scientific">Candidatus Eisenbergiella merdipullorum</name>
    <dbReference type="NCBI Taxonomy" id="2838553"/>
    <lineage>
        <taxon>Bacteria</taxon>
        <taxon>Bacillati</taxon>
        <taxon>Bacillota</taxon>
        <taxon>Clostridia</taxon>
        <taxon>Lachnospirales</taxon>
        <taxon>Lachnospiraceae</taxon>
        <taxon>Eisenbergiella</taxon>
    </lineage>
</organism>
<gene>
    <name evidence="2" type="ORF">H9717_08745</name>
</gene>
<reference evidence="2" key="2">
    <citation type="submission" date="2021-04" db="EMBL/GenBank/DDBJ databases">
        <authorList>
            <person name="Gilroy R."/>
        </authorList>
    </citation>
    <scope>NUCLEOTIDE SEQUENCE</scope>
    <source>
        <strain evidence="2">CHK179-7159</strain>
    </source>
</reference>
<evidence type="ECO:0000259" key="1">
    <source>
        <dbReference type="PROSITE" id="PS51186"/>
    </source>
</evidence>
<dbReference type="Gene3D" id="3.40.630.30">
    <property type="match status" value="1"/>
</dbReference>
<dbReference type="EMBL" id="DWYY01000092">
    <property type="protein sequence ID" value="HJA93181.1"/>
    <property type="molecule type" value="Genomic_DNA"/>
</dbReference>
<dbReference type="GO" id="GO:0016747">
    <property type="term" value="F:acyltransferase activity, transferring groups other than amino-acyl groups"/>
    <property type="evidence" value="ECO:0007669"/>
    <property type="project" value="InterPro"/>
</dbReference>
<dbReference type="SUPFAM" id="SSF55729">
    <property type="entry name" value="Acyl-CoA N-acyltransferases (Nat)"/>
    <property type="match status" value="1"/>
</dbReference>
<comment type="caution">
    <text evidence="2">The sequence shown here is derived from an EMBL/GenBank/DDBJ whole genome shotgun (WGS) entry which is preliminary data.</text>
</comment>
<evidence type="ECO:0000313" key="2">
    <source>
        <dbReference type="EMBL" id="HJA93181.1"/>
    </source>
</evidence>
<feature type="domain" description="N-acetyltransferase" evidence="1">
    <location>
        <begin position="158"/>
        <end position="298"/>
    </location>
</feature>
<dbReference type="PROSITE" id="PS51186">
    <property type="entry name" value="GNAT"/>
    <property type="match status" value="1"/>
</dbReference>
<proteinExistence type="predicted"/>
<dbReference type="Proteomes" id="UP000886858">
    <property type="component" value="Unassembled WGS sequence"/>
</dbReference>
<protein>
    <recommendedName>
        <fullName evidence="1">N-acetyltransferase domain-containing protein</fullName>
    </recommendedName>
</protein>
<accession>A0A9D2L1B9</accession>
<evidence type="ECO:0000313" key="3">
    <source>
        <dbReference type="Proteomes" id="UP000886858"/>
    </source>
</evidence>
<dbReference type="AlphaFoldDB" id="A0A9D2L1B9"/>
<reference evidence="2" key="1">
    <citation type="journal article" date="2021" name="PeerJ">
        <title>Extensive microbial diversity within the chicken gut microbiome revealed by metagenomics and culture.</title>
        <authorList>
            <person name="Gilroy R."/>
            <person name="Ravi A."/>
            <person name="Getino M."/>
            <person name="Pursley I."/>
            <person name="Horton D.L."/>
            <person name="Alikhan N.F."/>
            <person name="Baker D."/>
            <person name="Gharbi K."/>
            <person name="Hall N."/>
            <person name="Watson M."/>
            <person name="Adriaenssens E.M."/>
            <person name="Foster-Nyarko E."/>
            <person name="Jarju S."/>
            <person name="Secka A."/>
            <person name="Antonio M."/>
            <person name="Oren A."/>
            <person name="Chaudhuri R.R."/>
            <person name="La Ragione R."/>
            <person name="Hildebrand F."/>
            <person name="Pallen M.J."/>
        </authorList>
    </citation>
    <scope>NUCLEOTIDE SEQUENCE</scope>
    <source>
        <strain evidence="2">CHK179-7159</strain>
    </source>
</reference>
<dbReference type="Pfam" id="PF00583">
    <property type="entry name" value="Acetyltransf_1"/>
    <property type="match status" value="1"/>
</dbReference>
<dbReference type="InterPro" id="IPR000182">
    <property type="entry name" value="GNAT_dom"/>
</dbReference>
<dbReference type="InterPro" id="IPR016181">
    <property type="entry name" value="Acyl_CoA_acyltransferase"/>
</dbReference>
<sequence length="298" mass="33018">MRIPADILKAAERQLDADCGIGGKESAAVTAENRTAAAKSRVVTAENRTVFCRAPRFPERAYMTDAALGELAREMLEKETGIQPRMYEGIDPFFRGIIFMGKVKILAAWEIFDWCVKEYGSLKNPEWLCQFPSLSRLDAKLRQYGRKIEDVRLNFLPGKFSTVSADARPPFEVRFLEAGELAGRRDLAAFRHAVCRSDLTPDVLAAAAIMEGRIVGMAGASEDSDTLWQIGVDVEAGQRGRGAAALLVRILKDEILKRGKIPFYATSQSHIISMNTAISAGFLPGWTEIYVSAEKRRI</sequence>